<proteinExistence type="predicted"/>
<dbReference type="Gene3D" id="1.10.510.10">
    <property type="entry name" value="Transferase(Phosphotransferase) domain 1"/>
    <property type="match status" value="3"/>
</dbReference>
<dbReference type="InterPro" id="IPR000719">
    <property type="entry name" value="Prot_kinase_dom"/>
</dbReference>
<dbReference type="InterPro" id="IPR011009">
    <property type="entry name" value="Kinase-like_dom_sf"/>
</dbReference>
<evidence type="ECO:0000313" key="4">
    <source>
        <dbReference type="Proteomes" id="UP000215914"/>
    </source>
</evidence>
<feature type="domain" description="Protein kinase" evidence="1">
    <location>
        <begin position="312"/>
        <end position="590"/>
    </location>
</feature>
<name>A0A251TSH3_HELAN</name>
<dbReference type="EMBL" id="MNCJ02000318">
    <property type="protein sequence ID" value="KAF5812819.1"/>
    <property type="molecule type" value="Genomic_DNA"/>
</dbReference>
<sequence>MDPPPFSPLEAEFYLDPDDPLDAHRSVAGPLDAEYSLATKLNPLRIPLEDILQATNDFSKENLLRQDEKIAIYKGWLWWREVDVVIRKYTRYPSEFFRKIEGISRLKHRNVASLIGFCIEENVLMVVMERAVNGSLAKYINDQATLTWSQRLNICFGAALALTFRQHSSRHFYINMGDFEIMLDKDWEAKVLFCIESESKNSDLYSLGVILLEMLYGRKATIEDVNQYCYEEVDDMIDPHLRTQMHPHSLSIFSRTTYDCLKSKKRSDISPIAETLKEAFDIQWKHENRLRMESFASLEIPLRHIKLATCNFDYTYRIKSLSYDRVYKAELEHFDGGSVSTIEGDSKGELPKKRVIIERFKDNMNYPKITKDFYAKIEILSNCEHPNILTLLGFCHEDSEMVLSNITNLTWEQRIRVSLDIAHGLKFLHSREETQVLHSLHVFLNERGTAKIPNFRLSQFSSYEPWLWNAMDIAPQIPSGQRRVLDDIYSLGLTLFDILTGRLVYDPQTMQKNVNEFASMARRHFEHGELKNIADPRIMDEAQACSYPLKKGPNQDSFDTFTKIAYQCVVETPSQRPTLELVIESLEKALQFQDVVTNELNQVTYLTEQPKVASDWSSCLGCVVVVCPCVGHLLCLPYEHCLKLFNYASATCYCFKLETLNSELDIC</sequence>
<dbReference type="PANTHER" id="PTHR27003">
    <property type="entry name" value="OS07G0166700 PROTEIN"/>
    <property type="match status" value="1"/>
</dbReference>
<dbReference type="Pfam" id="PF07714">
    <property type="entry name" value="PK_Tyr_Ser-Thr"/>
    <property type="match status" value="1"/>
</dbReference>
<evidence type="ECO:0000313" key="2">
    <source>
        <dbReference type="EMBL" id="KAF5812819.1"/>
    </source>
</evidence>
<dbReference type="InParanoid" id="A0A251TSH3"/>
<protein>
    <submittedName>
        <fullName evidence="3">Putative tyrosine-protein kinase, Fes/Fps type</fullName>
    </submittedName>
</protein>
<dbReference type="PANTHER" id="PTHR27003:SF471">
    <property type="entry name" value="VASCULAR ENDOTHELIAL GROWTH FACTOR RECEPTOR 2 (VEGFR2)-RELATED"/>
    <property type="match status" value="1"/>
</dbReference>
<accession>A0A251TSH3</accession>
<dbReference type="SUPFAM" id="SSF56112">
    <property type="entry name" value="Protein kinase-like (PK-like)"/>
    <property type="match status" value="2"/>
</dbReference>
<dbReference type="Gene3D" id="3.30.200.20">
    <property type="entry name" value="Phosphorylase Kinase, domain 1"/>
    <property type="match status" value="1"/>
</dbReference>
<dbReference type="PROSITE" id="PS50011">
    <property type="entry name" value="PROTEIN_KINASE_DOM"/>
    <property type="match status" value="1"/>
</dbReference>
<reference evidence="2 4" key="1">
    <citation type="journal article" date="2017" name="Nature">
        <title>The sunflower genome provides insights into oil metabolism, flowering and Asterid evolution.</title>
        <authorList>
            <person name="Badouin H."/>
            <person name="Gouzy J."/>
            <person name="Grassa C.J."/>
            <person name="Murat F."/>
            <person name="Staton S.E."/>
            <person name="Cottret L."/>
            <person name="Lelandais-Briere C."/>
            <person name="Owens G.L."/>
            <person name="Carrere S."/>
            <person name="Mayjonade B."/>
            <person name="Legrand L."/>
            <person name="Gill N."/>
            <person name="Kane N.C."/>
            <person name="Bowers J.E."/>
            <person name="Hubner S."/>
            <person name="Bellec A."/>
            <person name="Berard A."/>
            <person name="Berges H."/>
            <person name="Blanchet N."/>
            <person name="Boniface M.C."/>
            <person name="Brunel D."/>
            <person name="Catrice O."/>
            <person name="Chaidir N."/>
            <person name="Claudel C."/>
            <person name="Donnadieu C."/>
            <person name="Faraut T."/>
            <person name="Fievet G."/>
            <person name="Helmstetter N."/>
            <person name="King M."/>
            <person name="Knapp S.J."/>
            <person name="Lai Z."/>
            <person name="Le Paslier M.C."/>
            <person name="Lippi Y."/>
            <person name="Lorenzon L."/>
            <person name="Mandel J.R."/>
            <person name="Marage G."/>
            <person name="Marchand G."/>
            <person name="Marquand E."/>
            <person name="Bret-Mestries E."/>
            <person name="Morien E."/>
            <person name="Nambeesan S."/>
            <person name="Nguyen T."/>
            <person name="Pegot-Espagnet P."/>
            <person name="Pouilly N."/>
            <person name="Raftis F."/>
            <person name="Sallet E."/>
            <person name="Schiex T."/>
            <person name="Thomas J."/>
            <person name="Vandecasteele C."/>
            <person name="Vares D."/>
            <person name="Vear F."/>
            <person name="Vautrin S."/>
            <person name="Crespi M."/>
            <person name="Mangin B."/>
            <person name="Burke J.M."/>
            <person name="Salse J."/>
            <person name="Munos S."/>
            <person name="Vincourt P."/>
            <person name="Rieseberg L.H."/>
            <person name="Langlade N.B."/>
        </authorList>
    </citation>
    <scope>NUCLEOTIDE SEQUENCE [LARGE SCALE GENOMIC DNA]</scope>
    <source>
        <strain evidence="4">cv. SF193</strain>
        <tissue evidence="2">Leaves</tissue>
    </source>
</reference>
<dbReference type="InterPro" id="IPR001245">
    <property type="entry name" value="Ser-Thr/Tyr_kinase_cat_dom"/>
</dbReference>
<dbReference type="InterPro" id="IPR045272">
    <property type="entry name" value="ANXUR1/2-like"/>
</dbReference>
<dbReference type="Pfam" id="PF00069">
    <property type="entry name" value="Pkinase"/>
    <property type="match status" value="1"/>
</dbReference>
<evidence type="ECO:0000259" key="1">
    <source>
        <dbReference type="PROSITE" id="PS50011"/>
    </source>
</evidence>
<dbReference type="GO" id="GO:0004714">
    <property type="term" value="F:transmembrane receptor protein tyrosine kinase activity"/>
    <property type="evidence" value="ECO:0007669"/>
    <property type="project" value="InterPro"/>
</dbReference>
<dbReference type="Gramene" id="mRNA:HanXRQr2_Chr03g0090941">
    <property type="protein sequence ID" value="mRNA:HanXRQr2_Chr03g0090941"/>
    <property type="gene ID" value="HanXRQr2_Chr03g0090941"/>
</dbReference>
<dbReference type="GO" id="GO:0004672">
    <property type="term" value="F:protein kinase activity"/>
    <property type="evidence" value="ECO:0000318"/>
    <property type="project" value="GO_Central"/>
</dbReference>
<gene>
    <name evidence="3" type="ORF">HannXRQ_Chr09g0239141</name>
    <name evidence="2" type="ORF">HanXRQr2_Chr03g0090941</name>
</gene>
<dbReference type="GO" id="GO:0005524">
    <property type="term" value="F:ATP binding"/>
    <property type="evidence" value="ECO:0007669"/>
    <property type="project" value="InterPro"/>
</dbReference>
<reference evidence="3" key="2">
    <citation type="submission" date="2017-02" db="EMBL/GenBank/DDBJ databases">
        <title>Sunflower complete genome.</title>
        <authorList>
            <person name="Langlade N."/>
            <person name="Munos S."/>
        </authorList>
    </citation>
    <scope>NUCLEOTIDE SEQUENCE [LARGE SCALE GENOMIC DNA]</scope>
    <source>
        <tissue evidence="3">Leaves</tissue>
    </source>
</reference>
<keyword evidence="4" id="KW-1185">Reference proteome</keyword>
<dbReference type="SMART" id="SM00219">
    <property type="entry name" value="TyrKc"/>
    <property type="match status" value="1"/>
</dbReference>
<dbReference type="EMBL" id="CM007898">
    <property type="protein sequence ID" value="OTG13532.1"/>
    <property type="molecule type" value="Genomic_DNA"/>
</dbReference>
<dbReference type="AlphaFoldDB" id="A0A251TSH3"/>
<organism evidence="3 4">
    <name type="scientific">Helianthus annuus</name>
    <name type="common">Common sunflower</name>
    <dbReference type="NCBI Taxonomy" id="4232"/>
    <lineage>
        <taxon>Eukaryota</taxon>
        <taxon>Viridiplantae</taxon>
        <taxon>Streptophyta</taxon>
        <taxon>Embryophyta</taxon>
        <taxon>Tracheophyta</taxon>
        <taxon>Spermatophyta</taxon>
        <taxon>Magnoliopsida</taxon>
        <taxon>eudicotyledons</taxon>
        <taxon>Gunneridae</taxon>
        <taxon>Pentapetalae</taxon>
        <taxon>asterids</taxon>
        <taxon>campanulids</taxon>
        <taxon>Asterales</taxon>
        <taxon>Asteraceae</taxon>
        <taxon>Asteroideae</taxon>
        <taxon>Heliantheae alliance</taxon>
        <taxon>Heliantheae</taxon>
        <taxon>Helianthus</taxon>
    </lineage>
</organism>
<dbReference type="GO" id="GO:0005886">
    <property type="term" value="C:plasma membrane"/>
    <property type="evidence" value="ECO:0000318"/>
    <property type="project" value="GO_Central"/>
</dbReference>
<keyword evidence="3" id="KW-0418">Kinase</keyword>
<dbReference type="Proteomes" id="UP000215914">
    <property type="component" value="Chromosome 9"/>
</dbReference>
<dbReference type="InterPro" id="IPR020635">
    <property type="entry name" value="Tyr_kinase_cat_dom"/>
</dbReference>
<evidence type="ECO:0000313" key="3">
    <source>
        <dbReference type="EMBL" id="OTG13532.1"/>
    </source>
</evidence>
<keyword evidence="2" id="KW-0808">Transferase</keyword>
<reference evidence="2" key="3">
    <citation type="submission" date="2020-06" db="EMBL/GenBank/DDBJ databases">
        <title>Helianthus annuus Genome sequencing and assembly Release 2.</title>
        <authorList>
            <person name="Gouzy J."/>
            <person name="Langlade N."/>
            <person name="Munos S."/>
        </authorList>
    </citation>
    <scope>NUCLEOTIDE SEQUENCE</scope>
    <source>
        <tissue evidence="2">Leaves</tissue>
    </source>
</reference>